<dbReference type="AlphaFoldDB" id="A5C0N2"/>
<proteinExistence type="predicted"/>
<feature type="region of interest" description="Disordered" evidence="1">
    <location>
        <begin position="126"/>
        <end position="150"/>
    </location>
</feature>
<dbReference type="EMBL" id="AM477987">
    <property type="protein sequence ID" value="CAN64080.1"/>
    <property type="molecule type" value="Genomic_DNA"/>
</dbReference>
<feature type="compositionally biased region" description="Basic and acidic residues" evidence="1">
    <location>
        <begin position="140"/>
        <end position="150"/>
    </location>
</feature>
<protein>
    <submittedName>
        <fullName evidence="2">Uncharacterized protein</fullName>
    </submittedName>
</protein>
<reference evidence="2" key="1">
    <citation type="journal article" date="2007" name="PLoS ONE">
        <title>The first genome sequence of an elite grapevine cultivar (Pinot noir Vitis vinifera L.): coping with a highly heterozygous genome.</title>
        <authorList>
            <person name="Velasco R."/>
            <person name="Zharkikh A."/>
            <person name="Troggio M."/>
            <person name="Cartwright D.A."/>
            <person name="Cestaro A."/>
            <person name="Pruss D."/>
            <person name="Pindo M."/>
            <person name="FitzGerald L.M."/>
            <person name="Vezzulli S."/>
            <person name="Reid J."/>
            <person name="Malacarne G."/>
            <person name="Iliev D."/>
            <person name="Coppola G."/>
            <person name="Wardell B."/>
            <person name="Micheletti D."/>
            <person name="Macalma T."/>
            <person name="Facci M."/>
            <person name="Mitchell J.T."/>
            <person name="Perazzolli M."/>
            <person name="Eldredge G."/>
            <person name="Gatto P."/>
            <person name="Oyzerski R."/>
            <person name="Moretto M."/>
            <person name="Gutin N."/>
            <person name="Stefanini M."/>
            <person name="Chen Y."/>
            <person name="Segala C."/>
            <person name="Davenport C."/>
            <person name="Dematte L."/>
            <person name="Mraz A."/>
            <person name="Battilana J."/>
            <person name="Stormo K."/>
            <person name="Costa F."/>
            <person name="Tao Q."/>
            <person name="Si-Ammour A."/>
            <person name="Harkins T."/>
            <person name="Lackey A."/>
            <person name="Perbost C."/>
            <person name="Taillon B."/>
            <person name="Stella A."/>
            <person name="Solovyev V."/>
            <person name="Fawcett J.A."/>
            <person name="Sterck L."/>
            <person name="Vandepoele K."/>
            <person name="Grando S.M."/>
            <person name="Toppo S."/>
            <person name="Moser C."/>
            <person name="Lanchbury J."/>
            <person name="Bogden R."/>
            <person name="Skolnick M."/>
            <person name="Sgaramella V."/>
            <person name="Bhatnagar S.K."/>
            <person name="Fontana P."/>
            <person name="Gutin A."/>
            <person name="Van de Peer Y."/>
            <person name="Salamini F."/>
            <person name="Viola R."/>
        </authorList>
    </citation>
    <scope>NUCLEOTIDE SEQUENCE</scope>
</reference>
<feature type="region of interest" description="Disordered" evidence="1">
    <location>
        <begin position="163"/>
        <end position="183"/>
    </location>
</feature>
<accession>A5C0N2</accession>
<evidence type="ECO:0000313" key="2">
    <source>
        <dbReference type="EMBL" id="CAN64080.1"/>
    </source>
</evidence>
<evidence type="ECO:0000256" key="1">
    <source>
        <dbReference type="SAM" id="MobiDB-lite"/>
    </source>
</evidence>
<organism evidence="2">
    <name type="scientific">Vitis vinifera</name>
    <name type="common">Grape</name>
    <dbReference type="NCBI Taxonomy" id="29760"/>
    <lineage>
        <taxon>Eukaryota</taxon>
        <taxon>Viridiplantae</taxon>
        <taxon>Streptophyta</taxon>
        <taxon>Embryophyta</taxon>
        <taxon>Tracheophyta</taxon>
        <taxon>Spermatophyta</taxon>
        <taxon>Magnoliopsida</taxon>
        <taxon>eudicotyledons</taxon>
        <taxon>Gunneridae</taxon>
        <taxon>Pentapetalae</taxon>
        <taxon>rosids</taxon>
        <taxon>Vitales</taxon>
        <taxon>Vitaceae</taxon>
        <taxon>Viteae</taxon>
        <taxon>Vitis</taxon>
    </lineage>
</organism>
<name>A5C0N2_VITVI</name>
<gene>
    <name evidence="2" type="ORF">VITISV_017278</name>
</gene>
<sequence length="183" mass="20396">MIVMQEEEEVVDTRENKRFCATHGEIVVEVRVLVANLPLAIITKASHYVILNAKVDTICGPTFSCVFPFDDGRCASRGSPDDAMLMNRHCRCALNDVQRLVRDDQMNQLEIVLLIMPPRRLCADGDDDGAGSYSSMSDLESSKDLPKLRDDDPMQVLWCHNLGDGPMPLQSSDDPDATEIQML</sequence>